<keyword evidence="10" id="KW-1185">Reference proteome</keyword>
<dbReference type="Gene3D" id="1.20.1250.20">
    <property type="entry name" value="MFS general substrate transporter like domains"/>
    <property type="match status" value="1"/>
</dbReference>
<dbReference type="InterPro" id="IPR036259">
    <property type="entry name" value="MFS_trans_sf"/>
</dbReference>
<evidence type="ECO:0000256" key="7">
    <source>
        <dbReference type="SAM" id="Phobius"/>
    </source>
</evidence>
<feature type="domain" description="Major facilitator superfamily (MFS) profile" evidence="8">
    <location>
        <begin position="8"/>
        <end position="390"/>
    </location>
</feature>
<dbReference type="AlphaFoldDB" id="A0A840DV78"/>
<keyword evidence="6 7" id="KW-0472">Membrane</keyword>
<dbReference type="InterPro" id="IPR011701">
    <property type="entry name" value="MFS"/>
</dbReference>
<feature type="transmembrane region" description="Helical" evidence="7">
    <location>
        <begin position="334"/>
        <end position="359"/>
    </location>
</feature>
<dbReference type="InterPro" id="IPR005829">
    <property type="entry name" value="Sugar_transporter_CS"/>
</dbReference>
<dbReference type="PROSITE" id="PS50850">
    <property type="entry name" value="MFS"/>
    <property type="match status" value="1"/>
</dbReference>
<comment type="caution">
    <text evidence="9">The sequence shown here is derived from an EMBL/GenBank/DDBJ whole genome shotgun (WGS) entry which is preliminary data.</text>
</comment>
<keyword evidence="2" id="KW-0813">Transport</keyword>
<feature type="transmembrane region" description="Helical" evidence="7">
    <location>
        <begin position="134"/>
        <end position="151"/>
    </location>
</feature>
<dbReference type="GO" id="GO:0022857">
    <property type="term" value="F:transmembrane transporter activity"/>
    <property type="evidence" value="ECO:0007669"/>
    <property type="project" value="InterPro"/>
</dbReference>
<name>A0A840DV78_9BACL</name>
<dbReference type="GO" id="GO:0005886">
    <property type="term" value="C:plasma membrane"/>
    <property type="evidence" value="ECO:0007669"/>
    <property type="project" value="UniProtKB-SubCell"/>
</dbReference>
<feature type="transmembrane region" description="Helical" evidence="7">
    <location>
        <begin position="274"/>
        <end position="294"/>
    </location>
</feature>
<evidence type="ECO:0000259" key="8">
    <source>
        <dbReference type="PROSITE" id="PS50850"/>
    </source>
</evidence>
<evidence type="ECO:0000313" key="10">
    <source>
        <dbReference type="Proteomes" id="UP000559598"/>
    </source>
</evidence>
<keyword evidence="5 7" id="KW-1133">Transmembrane helix</keyword>
<feature type="transmembrane region" description="Helical" evidence="7">
    <location>
        <begin position="12"/>
        <end position="34"/>
    </location>
</feature>
<organism evidence="9 10">
    <name type="scientific">Anoxybacteroides voinovskiense</name>
    <dbReference type="NCBI Taxonomy" id="230470"/>
    <lineage>
        <taxon>Bacteria</taxon>
        <taxon>Bacillati</taxon>
        <taxon>Bacillota</taxon>
        <taxon>Bacilli</taxon>
        <taxon>Bacillales</taxon>
        <taxon>Anoxybacillaceae</taxon>
        <taxon>Anoxybacteroides</taxon>
    </lineage>
</organism>
<evidence type="ECO:0000256" key="5">
    <source>
        <dbReference type="ARBA" id="ARBA00022989"/>
    </source>
</evidence>
<comment type="subcellular location">
    <subcellularLocation>
        <location evidence="1">Cell membrane</location>
        <topology evidence="1">Multi-pass membrane protein</topology>
    </subcellularLocation>
</comment>
<feature type="transmembrane region" description="Helical" evidence="7">
    <location>
        <begin position="163"/>
        <end position="181"/>
    </location>
</feature>
<dbReference type="PANTHER" id="PTHR43414:SF1">
    <property type="entry name" value="PEPTIDE PERMEASE"/>
    <property type="match status" value="1"/>
</dbReference>
<evidence type="ECO:0000256" key="4">
    <source>
        <dbReference type="ARBA" id="ARBA00022692"/>
    </source>
</evidence>
<evidence type="ECO:0000256" key="1">
    <source>
        <dbReference type="ARBA" id="ARBA00004651"/>
    </source>
</evidence>
<dbReference type="SUPFAM" id="SSF103473">
    <property type="entry name" value="MFS general substrate transporter"/>
    <property type="match status" value="1"/>
</dbReference>
<feature type="transmembrane region" description="Helical" evidence="7">
    <location>
        <begin position="202"/>
        <end position="225"/>
    </location>
</feature>
<dbReference type="EMBL" id="JACIDE010000009">
    <property type="protein sequence ID" value="MBB4073918.1"/>
    <property type="molecule type" value="Genomic_DNA"/>
</dbReference>
<reference evidence="9 10" key="1">
    <citation type="submission" date="2020-08" db="EMBL/GenBank/DDBJ databases">
        <title>Genomic Encyclopedia of Type Strains, Phase IV (KMG-IV): sequencing the most valuable type-strain genomes for metagenomic binning, comparative biology and taxonomic classification.</title>
        <authorList>
            <person name="Goeker M."/>
        </authorList>
    </citation>
    <scope>NUCLEOTIDE SEQUENCE [LARGE SCALE GENOMIC DNA]</scope>
    <source>
        <strain evidence="9 10">DSM 17075</strain>
    </source>
</reference>
<feature type="transmembrane region" description="Helical" evidence="7">
    <location>
        <begin position="245"/>
        <end position="262"/>
    </location>
</feature>
<evidence type="ECO:0000256" key="3">
    <source>
        <dbReference type="ARBA" id="ARBA00022475"/>
    </source>
</evidence>
<feature type="transmembrane region" description="Helical" evidence="7">
    <location>
        <begin position="365"/>
        <end position="389"/>
    </location>
</feature>
<evidence type="ECO:0000256" key="2">
    <source>
        <dbReference type="ARBA" id="ARBA00022448"/>
    </source>
</evidence>
<feature type="transmembrane region" description="Helical" evidence="7">
    <location>
        <begin position="300"/>
        <end position="322"/>
    </location>
</feature>
<dbReference type="InterPro" id="IPR020846">
    <property type="entry name" value="MFS_dom"/>
</dbReference>
<dbReference type="PROSITE" id="PS00216">
    <property type="entry name" value="SUGAR_TRANSPORT_1"/>
    <property type="match status" value="1"/>
</dbReference>
<keyword evidence="4 7" id="KW-0812">Transmembrane</keyword>
<gene>
    <name evidence="9" type="ORF">GGR02_001681</name>
</gene>
<protein>
    <submittedName>
        <fullName evidence="9">MFS family permease</fullName>
    </submittedName>
</protein>
<feature type="transmembrane region" description="Helical" evidence="7">
    <location>
        <begin position="40"/>
        <end position="62"/>
    </location>
</feature>
<dbReference type="Pfam" id="PF07690">
    <property type="entry name" value="MFS_1"/>
    <property type="match status" value="1"/>
</dbReference>
<sequence length="400" mass="44008">MWKKLNRISLHIIIGTFFARAATFMTIPFLSIYLTKVKGISAIEAGMIIGISSFVSIFSGFIGGYLSDRFGRKNVMIGSVWLWSLVFIGFAIANDVWLFFLLNALNGICRSFFEPSSRALLSDVTKQEHKLLVFNLRYAAINVAAAIGPLFGLKMGSASSTSAFWLTAFIYALYGLSLWWMSQRETVSSQPKETRVTFWNACTVIVHDKIFLLGMIGITLGVAGYSQFNSTIPQYVSSYTDGVQLFSYLIVVNAITVLIAQYPITRIGKLYSPAVSIALGTITSGIGLCLFGLFHHPLLLVTAMVVFTIGEVMMFTMTDLFVDQIAKPQMKGLYFGAMGFTSIGNAFGPVVGGFLLSFFGVSQGGYLFASLALLSFLGFPFLFYVAYLVKEKKQTVEYSA</sequence>
<dbReference type="RefSeq" id="WP_183184235.1">
    <property type="nucleotide sequence ID" value="NZ_BMNP01000008.1"/>
</dbReference>
<keyword evidence="3" id="KW-1003">Cell membrane</keyword>
<proteinExistence type="predicted"/>
<dbReference type="PANTHER" id="PTHR43414">
    <property type="entry name" value="MULTIDRUG RESISTANCE PROTEIN MDTG"/>
    <property type="match status" value="1"/>
</dbReference>
<dbReference type="CDD" id="cd17329">
    <property type="entry name" value="MFS_MdtH_MDR_like"/>
    <property type="match status" value="1"/>
</dbReference>
<accession>A0A840DV78</accession>
<evidence type="ECO:0000256" key="6">
    <source>
        <dbReference type="ARBA" id="ARBA00023136"/>
    </source>
</evidence>
<dbReference type="Proteomes" id="UP000559598">
    <property type="component" value="Unassembled WGS sequence"/>
</dbReference>
<evidence type="ECO:0000313" key="9">
    <source>
        <dbReference type="EMBL" id="MBB4073918.1"/>
    </source>
</evidence>